<evidence type="ECO:0000256" key="3">
    <source>
        <dbReference type="ARBA" id="ARBA00022692"/>
    </source>
</evidence>
<proteinExistence type="predicted"/>
<keyword evidence="2" id="KW-1003">Cell membrane</keyword>
<dbReference type="InterPro" id="IPR037185">
    <property type="entry name" value="EmrE-like"/>
</dbReference>
<feature type="domain" description="EamA" evidence="7">
    <location>
        <begin position="144"/>
        <end position="278"/>
    </location>
</feature>
<keyword evidence="3 6" id="KW-0812">Transmembrane</keyword>
<gene>
    <name evidence="8" type="ORF">MES5069_180069</name>
</gene>
<evidence type="ECO:0000256" key="1">
    <source>
        <dbReference type="ARBA" id="ARBA00004651"/>
    </source>
</evidence>
<organism evidence="8 9">
    <name type="scientific">Mesorhizobium escarrei</name>
    <dbReference type="NCBI Taxonomy" id="666018"/>
    <lineage>
        <taxon>Bacteria</taxon>
        <taxon>Pseudomonadati</taxon>
        <taxon>Pseudomonadota</taxon>
        <taxon>Alphaproteobacteria</taxon>
        <taxon>Hyphomicrobiales</taxon>
        <taxon>Phyllobacteriaceae</taxon>
        <taxon>Mesorhizobium</taxon>
    </lineage>
</organism>
<sequence length="292" mass="29825">MSKLHANLVLLVAAALWGFGNIPQKTILDHLDPLSAVGMRCLIGGLMVLPLIVTEPRQPAGGLYRASLARVSALFAVSIVFQQIGYLGTSVTNASFLISTSTVMTPIAARLLIGERLTTTVGLAAGLSVLGALLLSVGIASFNRGDAAIMLSAVCFALWMVELGRHAQTYGRPFTAMAAQCLGAAVVTLPFGLLHGNLSPATVIDAWPQLLVLGVFSTAVGFSIQTVAQRFTSASHAAVMVSAESVFGALGAALFLAERTSSAGVLGATIMLGAILYLATSGGKTAKAGAGG</sequence>
<keyword evidence="5 6" id="KW-0472">Membrane</keyword>
<dbReference type="InterPro" id="IPR000620">
    <property type="entry name" value="EamA_dom"/>
</dbReference>
<evidence type="ECO:0000256" key="4">
    <source>
        <dbReference type="ARBA" id="ARBA00022989"/>
    </source>
</evidence>
<evidence type="ECO:0000256" key="2">
    <source>
        <dbReference type="ARBA" id="ARBA00022475"/>
    </source>
</evidence>
<dbReference type="Pfam" id="PF00892">
    <property type="entry name" value="EamA"/>
    <property type="match status" value="2"/>
</dbReference>
<comment type="caution">
    <text evidence="8">The sequence shown here is derived from an EMBL/GenBank/DDBJ whole genome shotgun (WGS) entry which is preliminary data.</text>
</comment>
<dbReference type="RefSeq" id="WP_254017295.1">
    <property type="nucleotide sequence ID" value="NZ_CAKXZT010000090.1"/>
</dbReference>
<feature type="transmembrane region" description="Helical" evidence="6">
    <location>
        <begin position="66"/>
        <end position="88"/>
    </location>
</feature>
<dbReference type="Proteomes" id="UP001153050">
    <property type="component" value="Unassembled WGS sequence"/>
</dbReference>
<feature type="transmembrane region" description="Helical" evidence="6">
    <location>
        <begin position="236"/>
        <end position="257"/>
    </location>
</feature>
<keyword evidence="4 6" id="KW-1133">Transmembrane helix</keyword>
<feature type="transmembrane region" description="Helical" evidence="6">
    <location>
        <begin position="263"/>
        <end position="280"/>
    </location>
</feature>
<keyword evidence="9" id="KW-1185">Reference proteome</keyword>
<name>A0ABM9DP13_9HYPH</name>
<evidence type="ECO:0000259" key="7">
    <source>
        <dbReference type="Pfam" id="PF00892"/>
    </source>
</evidence>
<accession>A0ABM9DP13</accession>
<feature type="transmembrane region" description="Helical" evidence="6">
    <location>
        <begin position="176"/>
        <end position="194"/>
    </location>
</feature>
<dbReference type="EMBL" id="CAKXZT010000090">
    <property type="protein sequence ID" value="CAH2397746.1"/>
    <property type="molecule type" value="Genomic_DNA"/>
</dbReference>
<dbReference type="PANTHER" id="PTHR42920">
    <property type="entry name" value="OS03G0707200 PROTEIN-RELATED"/>
    <property type="match status" value="1"/>
</dbReference>
<evidence type="ECO:0000313" key="9">
    <source>
        <dbReference type="Proteomes" id="UP001153050"/>
    </source>
</evidence>
<evidence type="ECO:0000256" key="5">
    <source>
        <dbReference type="ARBA" id="ARBA00023136"/>
    </source>
</evidence>
<dbReference type="PANTHER" id="PTHR42920:SF5">
    <property type="entry name" value="EAMA DOMAIN-CONTAINING PROTEIN"/>
    <property type="match status" value="1"/>
</dbReference>
<feature type="transmembrane region" description="Helical" evidence="6">
    <location>
        <begin position="120"/>
        <end position="141"/>
    </location>
</feature>
<dbReference type="SUPFAM" id="SSF103481">
    <property type="entry name" value="Multidrug resistance efflux transporter EmrE"/>
    <property type="match status" value="2"/>
</dbReference>
<feature type="transmembrane region" description="Helical" evidence="6">
    <location>
        <begin position="206"/>
        <end position="224"/>
    </location>
</feature>
<feature type="transmembrane region" description="Helical" evidence="6">
    <location>
        <begin position="34"/>
        <end position="54"/>
    </location>
</feature>
<dbReference type="InterPro" id="IPR051258">
    <property type="entry name" value="Diverse_Substrate_Transporter"/>
</dbReference>
<evidence type="ECO:0000313" key="8">
    <source>
        <dbReference type="EMBL" id="CAH2397746.1"/>
    </source>
</evidence>
<feature type="transmembrane region" description="Helical" evidence="6">
    <location>
        <begin position="94"/>
        <end position="113"/>
    </location>
</feature>
<reference evidence="8 9" key="1">
    <citation type="submission" date="2022-03" db="EMBL/GenBank/DDBJ databases">
        <authorList>
            <person name="Brunel B."/>
        </authorList>
    </citation>
    <scope>NUCLEOTIDE SEQUENCE [LARGE SCALE GENOMIC DNA]</scope>
    <source>
        <strain evidence="8">STM5069sample</strain>
    </source>
</reference>
<feature type="domain" description="EamA" evidence="7">
    <location>
        <begin position="7"/>
        <end position="136"/>
    </location>
</feature>
<feature type="transmembrane region" description="Helical" evidence="6">
    <location>
        <begin position="147"/>
        <end position="164"/>
    </location>
</feature>
<evidence type="ECO:0000256" key="6">
    <source>
        <dbReference type="SAM" id="Phobius"/>
    </source>
</evidence>
<comment type="subcellular location">
    <subcellularLocation>
        <location evidence="1">Cell membrane</location>
        <topology evidence="1">Multi-pass membrane protein</topology>
    </subcellularLocation>
</comment>
<protein>
    <submittedName>
        <fullName evidence="8">Permease of the drug/metabolite transporter (DMT) superfamily</fullName>
    </submittedName>
</protein>